<accession>A0A0U5F9S7</accession>
<dbReference type="PATRIC" id="fig|431306.5.peg.2503"/>
<gene>
    <name evidence="9" type="ORF">AGA_2426</name>
    <name evidence="10" type="ORF">GOB80_04255</name>
</gene>
<protein>
    <submittedName>
        <fullName evidence="9">Glutamine synthetase</fullName>
        <ecNumber evidence="9">6.3.1.2</ecNumber>
    </submittedName>
</protein>
<dbReference type="AlphaFoldDB" id="A0A0U5F9S7"/>
<evidence type="ECO:0000256" key="1">
    <source>
        <dbReference type="ARBA" id="ARBA00001946"/>
    </source>
</evidence>
<dbReference type="GO" id="GO:0006542">
    <property type="term" value="P:glutamine biosynthetic process"/>
    <property type="evidence" value="ECO:0007669"/>
    <property type="project" value="InterPro"/>
</dbReference>
<keyword evidence="9" id="KW-0436">Ligase</keyword>
<evidence type="ECO:0000259" key="8">
    <source>
        <dbReference type="PROSITE" id="PS51987"/>
    </source>
</evidence>
<keyword evidence="4" id="KW-0535">Nitrogen fixation</keyword>
<evidence type="ECO:0000313" key="10">
    <source>
        <dbReference type="EMBL" id="NHO38908.1"/>
    </source>
</evidence>
<dbReference type="SUPFAM" id="SSF54368">
    <property type="entry name" value="Glutamine synthetase, N-terminal domain"/>
    <property type="match status" value="1"/>
</dbReference>
<dbReference type="InterPro" id="IPR036651">
    <property type="entry name" value="Gln_synt_N_sf"/>
</dbReference>
<dbReference type="PANTHER" id="PTHR43407">
    <property type="entry name" value="GLUTAMINE SYNTHETASE"/>
    <property type="match status" value="1"/>
</dbReference>
<comment type="function">
    <text evidence="2">Catalyzes the ATP-dependent biosynthesis of glutamine from glutamate and ammonia.</text>
</comment>
<dbReference type="STRING" id="431306.AGA_2426"/>
<dbReference type="RefSeq" id="WP_059024397.1">
    <property type="nucleotide sequence ID" value="NZ_LN609302.1"/>
</dbReference>
<evidence type="ECO:0000256" key="5">
    <source>
        <dbReference type="PROSITE-ProRule" id="PRU01330"/>
    </source>
</evidence>
<proteinExistence type="inferred from homology"/>
<comment type="similarity">
    <text evidence="3 5 6">Belongs to the glutamine synthetase family.</text>
</comment>
<dbReference type="PANTHER" id="PTHR43407:SF1">
    <property type="entry name" value="LENGSIN"/>
    <property type="match status" value="1"/>
</dbReference>
<dbReference type="SMART" id="SM01230">
    <property type="entry name" value="Gln-synt_C"/>
    <property type="match status" value="1"/>
</dbReference>
<dbReference type="Proteomes" id="UP000657200">
    <property type="component" value="Unassembled WGS sequence"/>
</dbReference>
<dbReference type="Gene3D" id="3.30.590.10">
    <property type="entry name" value="Glutamine synthetase/guanido kinase, catalytic domain"/>
    <property type="match status" value="1"/>
</dbReference>
<dbReference type="GO" id="GO:0005737">
    <property type="term" value="C:cytoplasm"/>
    <property type="evidence" value="ECO:0007669"/>
    <property type="project" value="TreeGrafter"/>
</dbReference>
<dbReference type="EMBL" id="WOTE01000002">
    <property type="protein sequence ID" value="NHO38908.1"/>
    <property type="molecule type" value="Genomic_DNA"/>
</dbReference>
<name>A0A0U5F9S7_9PROT</name>
<reference evidence="9" key="2">
    <citation type="submission" date="2014-09" db="EMBL/GenBank/DDBJ databases">
        <authorList>
            <person name="Magalhaes I.L.F."/>
            <person name="Oliveira U."/>
            <person name="Santos F.R."/>
            <person name="Vidigal T.H.D.A."/>
            <person name="Brescovit A.D."/>
            <person name="Santos A.J."/>
        </authorList>
    </citation>
    <scope>NUCLEOTIDE SEQUENCE</scope>
    <source>
        <strain evidence="9">LMG 23848T</strain>
    </source>
</reference>
<dbReference type="PROSITE" id="PS51986">
    <property type="entry name" value="GS_BETA_GRASP"/>
    <property type="match status" value="1"/>
</dbReference>
<dbReference type="OrthoDB" id="9807095at2"/>
<reference evidence="11" key="1">
    <citation type="submission" date="2014-09" db="EMBL/GenBank/DDBJ databases">
        <authorList>
            <person name="Illeghems K.G."/>
        </authorList>
    </citation>
    <scope>NUCLEOTIDE SEQUENCE [LARGE SCALE GENOMIC DNA]</scope>
    <source>
        <strain evidence="11">LMG 23848T</strain>
    </source>
</reference>
<dbReference type="InterPro" id="IPR014746">
    <property type="entry name" value="Gln_synth/guanido_kin_cat_dom"/>
</dbReference>
<comment type="cofactor">
    <cofactor evidence="1">
        <name>Mg(2+)</name>
        <dbReference type="ChEBI" id="CHEBI:18420"/>
    </cofactor>
</comment>
<evidence type="ECO:0000256" key="3">
    <source>
        <dbReference type="ARBA" id="ARBA00009897"/>
    </source>
</evidence>
<dbReference type="InterPro" id="IPR008147">
    <property type="entry name" value="Gln_synt_N"/>
</dbReference>
<evidence type="ECO:0000313" key="9">
    <source>
        <dbReference type="EMBL" id="CEF57114.1"/>
    </source>
</evidence>
<dbReference type="EMBL" id="LN609302">
    <property type="protein sequence ID" value="CEF57114.1"/>
    <property type="molecule type" value="Genomic_DNA"/>
</dbReference>
<evidence type="ECO:0000313" key="11">
    <source>
        <dbReference type="Proteomes" id="UP000068250"/>
    </source>
</evidence>
<evidence type="ECO:0000313" key="12">
    <source>
        <dbReference type="Proteomes" id="UP000657200"/>
    </source>
</evidence>
<dbReference type="Pfam" id="PF00120">
    <property type="entry name" value="Gln-synt_C"/>
    <property type="match status" value="1"/>
</dbReference>
<dbReference type="EC" id="6.3.1.2" evidence="9"/>
<reference evidence="10 12" key="3">
    <citation type="journal article" date="2020" name="Int. J. Syst. Evol. Microbiol.">
        <title>Novel acetic acid bacteria from cider fermentations: Acetobacter conturbans sp. nov. and Acetobacter fallax sp. nov.</title>
        <authorList>
            <person name="Sombolestani A.S."/>
            <person name="Cleenwerck I."/>
            <person name="Cnockaert M."/>
            <person name="Borremans W."/>
            <person name="Wieme A.D."/>
            <person name="De Vuyst L."/>
            <person name="Vandamme P."/>
        </authorList>
    </citation>
    <scope>NUCLEOTIDE SEQUENCE [LARGE SCALE GENOMIC DNA]</scope>
    <source>
        <strain evidence="10 12">LMG 23848</strain>
    </source>
</reference>
<evidence type="ECO:0000256" key="4">
    <source>
        <dbReference type="ARBA" id="ARBA00023231"/>
    </source>
</evidence>
<dbReference type="InterPro" id="IPR008146">
    <property type="entry name" value="Gln_synth_cat_dom"/>
</dbReference>
<evidence type="ECO:0000256" key="6">
    <source>
        <dbReference type="RuleBase" id="RU000384"/>
    </source>
</evidence>
<dbReference type="SUPFAM" id="SSF55931">
    <property type="entry name" value="Glutamine synthetase/guanido kinase"/>
    <property type="match status" value="1"/>
</dbReference>
<evidence type="ECO:0000256" key="2">
    <source>
        <dbReference type="ARBA" id="ARBA00003117"/>
    </source>
</evidence>
<feature type="domain" description="GS catalytic" evidence="8">
    <location>
        <begin position="136"/>
        <end position="477"/>
    </location>
</feature>
<organism evidence="9 11">
    <name type="scientific">Acetobacter ghanensis</name>
    <dbReference type="NCBI Taxonomy" id="431306"/>
    <lineage>
        <taxon>Bacteria</taxon>
        <taxon>Pseudomonadati</taxon>
        <taxon>Pseudomonadota</taxon>
        <taxon>Alphaproteobacteria</taxon>
        <taxon>Acetobacterales</taxon>
        <taxon>Acetobacteraceae</taxon>
        <taxon>Acetobacter</taxon>
    </lineage>
</organism>
<dbReference type="PROSITE" id="PS51987">
    <property type="entry name" value="GS_CATALYTIC"/>
    <property type="match status" value="1"/>
</dbReference>
<dbReference type="GO" id="GO:0004356">
    <property type="term" value="F:glutamine synthetase activity"/>
    <property type="evidence" value="ECO:0007669"/>
    <property type="project" value="UniProtKB-EC"/>
</dbReference>
<dbReference type="Gene3D" id="3.10.20.70">
    <property type="entry name" value="Glutamine synthetase, N-terminal domain"/>
    <property type="match status" value="1"/>
</dbReference>
<feature type="domain" description="GS beta-grasp" evidence="7">
    <location>
        <begin position="28"/>
        <end position="129"/>
    </location>
</feature>
<evidence type="ECO:0000259" key="7">
    <source>
        <dbReference type="PROSITE" id="PS51986"/>
    </source>
</evidence>
<keyword evidence="12" id="KW-1185">Reference proteome</keyword>
<sequence length="477" mass="53179">MGFVQKHGLWTQEQQQAALAVKRQIHADNVEVIRFSFPDQHGILRGKTLVADTLDSTFANGISLASSLLLKDTAHRTVISIFSAQNAIGDTEVRGSADMCMVPDPTTFKVLPWAPHTGWMLCDLYYRDGRKVPYATRHIYKDALSRLAETGYELMAGLEVEFHLTRIENPRLQPDDAGQPATPPDVSLTHRGYNYLTELNYDQIDPMMEVMRKAVQGLGLGLHSLEVEFGPSQVEMVFKADKGLKPADDMILFRSAVKQVCRRHGFHASFMCRPRLPSVMSSGWHLHQSLCNTQGQNVFIPANADEPLSATGMEWLGGLLNNAGASTVFSTPTINGYKRYRPFSLAPDRAAWGIDNRGVMLRVLAGQGDKASRIENRVGEPAANPYLYMASQVISGMDGLRTKAQPGLPVDAPYETQAPFLPTTLAQAVNALDKSSVFRAAMGDTFINYIVEIKRSEIKRYELEVSEWEQREYFDMF</sequence>
<dbReference type="Proteomes" id="UP000068250">
    <property type="component" value="Chromosome I"/>
</dbReference>
<dbReference type="GO" id="GO:0016020">
    <property type="term" value="C:membrane"/>
    <property type="evidence" value="ECO:0007669"/>
    <property type="project" value="TreeGrafter"/>
</dbReference>